<sequence length="249" mass="28633">MSAMEDVARAAAGAERAGFYLHHSFSLEHSKRKLKLKQLKPSYVTDFSCDEYATIIAGVEMYGTDWNKILSDHRYGNCIRRMFHSPLHMARCWRDLSIVVKVSVDAKGKDGKLYPLMGYYVALTPAASKRRNHIDYVFRASHTSESSDIDTVELVYIGRGLNARVNTHLVAQLSIVRTSPAPDEEDDKMLKQVWAIGQNSVCVPKGKSRLYWLFCENFVHKVNMRSSFTLVRETKEKEKRKRQTSFRYI</sequence>
<gene>
    <name evidence="1" type="ORF">ASTO00021_LOCUS16274</name>
</gene>
<evidence type="ECO:0000313" key="1">
    <source>
        <dbReference type="EMBL" id="CAE0446269.1"/>
    </source>
</evidence>
<accession>A0A7S3PPF6</accession>
<organism evidence="1">
    <name type="scientific">Aplanochytrium stocchinoi</name>
    <dbReference type="NCBI Taxonomy" id="215587"/>
    <lineage>
        <taxon>Eukaryota</taxon>
        <taxon>Sar</taxon>
        <taxon>Stramenopiles</taxon>
        <taxon>Bigyra</taxon>
        <taxon>Labyrinthulomycetes</taxon>
        <taxon>Thraustochytrida</taxon>
        <taxon>Thraustochytriidae</taxon>
        <taxon>Aplanochytrium</taxon>
    </lineage>
</organism>
<proteinExistence type="predicted"/>
<name>A0A7S3PPF6_9STRA</name>
<protein>
    <submittedName>
        <fullName evidence="1">Uncharacterized protein</fullName>
    </submittedName>
</protein>
<dbReference type="AlphaFoldDB" id="A0A7S3PPF6"/>
<reference evidence="1" key="1">
    <citation type="submission" date="2021-01" db="EMBL/GenBank/DDBJ databases">
        <authorList>
            <person name="Corre E."/>
            <person name="Pelletier E."/>
            <person name="Niang G."/>
            <person name="Scheremetjew M."/>
            <person name="Finn R."/>
            <person name="Kale V."/>
            <person name="Holt S."/>
            <person name="Cochrane G."/>
            <person name="Meng A."/>
            <person name="Brown T."/>
            <person name="Cohen L."/>
        </authorList>
    </citation>
    <scope>NUCLEOTIDE SEQUENCE</scope>
    <source>
        <strain evidence="1">GSBS06</strain>
    </source>
</reference>
<dbReference type="EMBL" id="HBIN01021251">
    <property type="protein sequence ID" value="CAE0446269.1"/>
    <property type="molecule type" value="Transcribed_RNA"/>
</dbReference>